<keyword evidence="5 10" id="KW-0418">Kinase</keyword>
<dbReference type="Gene3D" id="3.30.200.20">
    <property type="entry name" value="Phosphorylase Kinase, domain 1"/>
    <property type="match status" value="1"/>
</dbReference>
<dbReference type="InterPro" id="IPR008271">
    <property type="entry name" value="Ser/Thr_kinase_AS"/>
</dbReference>
<feature type="domain" description="Protein kinase" evidence="9">
    <location>
        <begin position="55"/>
        <end position="379"/>
    </location>
</feature>
<keyword evidence="4" id="KW-0547">Nucleotide-binding</keyword>
<dbReference type="PROSITE" id="PS50011">
    <property type="entry name" value="PROTEIN_KINASE_DOM"/>
    <property type="match status" value="1"/>
</dbReference>
<sequence>MWRALSLFKGPVRQMRSVSTNSSLSKLSVAIRRTGSSDSSEHHAAVAGELYNGRYRVLKKLGQGTRSTVWLVQDELNERLAAMKVLISEDNGLDEARALRTLRSSDNNASGYGYICHLIDDFTHLGTNKNHLCIVLEPMGVSLLDVYTSLPQAFPLTLLKKLCVHILSALQYMHDTCGIIHTDLKPDNVMLTGNTVAMGEDVTLSYSELYNTTFKLGDFGQAVDASSHDHSMLVQPTKMRCPEVILGAEWGTKADIFNFACMIYELARGAFLFDPFWQNEETGMNPPQTHLAQMTGLLGNFPVSLVKRGTKSSRYFDESGHLKKGTGLYDITLEDLLARAMHPEPAEDITALANFLQCGLIIDPEERWSAKRLLGHPWLRSV</sequence>
<protein>
    <recommendedName>
        <fullName evidence="1">non-specific serine/threonine protein kinase</fullName>
        <ecNumber evidence="1">2.7.11.1</ecNumber>
    </recommendedName>
</protein>
<dbReference type="Proteomes" id="UP000772434">
    <property type="component" value="Unassembled WGS sequence"/>
</dbReference>
<dbReference type="SUPFAM" id="SSF56112">
    <property type="entry name" value="Protein kinase-like (PK-like)"/>
    <property type="match status" value="1"/>
</dbReference>
<dbReference type="PANTHER" id="PTHR47634:SF9">
    <property type="entry name" value="PROTEIN KINASE DOMAIN-CONTAINING PROTEIN-RELATED"/>
    <property type="match status" value="1"/>
</dbReference>
<evidence type="ECO:0000256" key="7">
    <source>
        <dbReference type="ARBA" id="ARBA00047899"/>
    </source>
</evidence>
<dbReference type="GO" id="GO:0005524">
    <property type="term" value="F:ATP binding"/>
    <property type="evidence" value="ECO:0007669"/>
    <property type="project" value="UniProtKB-KW"/>
</dbReference>
<dbReference type="InterPro" id="IPR011009">
    <property type="entry name" value="Kinase-like_dom_sf"/>
</dbReference>
<comment type="catalytic activity">
    <reaction evidence="7">
        <text>L-threonyl-[protein] + ATP = O-phospho-L-threonyl-[protein] + ADP + H(+)</text>
        <dbReference type="Rhea" id="RHEA:46608"/>
        <dbReference type="Rhea" id="RHEA-COMP:11060"/>
        <dbReference type="Rhea" id="RHEA-COMP:11605"/>
        <dbReference type="ChEBI" id="CHEBI:15378"/>
        <dbReference type="ChEBI" id="CHEBI:30013"/>
        <dbReference type="ChEBI" id="CHEBI:30616"/>
        <dbReference type="ChEBI" id="CHEBI:61977"/>
        <dbReference type="ChEBI" id="CHEBI:456216"/>
        <dbReference type="EC" id="2.7.11.1"/>
    </reaction>
</comment>
<evidence type="ECO:0000256" key="3">
    <source>
        <dbReference type="ARBA" id="ARBA00022679"/>
    </source>
</evidence>
<dbReference type="EMBL" id="JADNRY010000003">
    <property type="protein sequence ID" value="KAF9077812.1"/>
    <property type="molecule type" value="Genomic_DNA"/>
</dbReference>
<dbReference type="Gene3D" id="1.10.510.10">
    <property type="entry name" value="Transferase(Phosphotransferase) domain 1"/>
    <property type="match status" value="1"/>
</dbReference>
<keyword evidence="11" id="KW-1185">Reference proteome</keyword>
<evidence type="ECO:0000313" key="11">
    <source>
        <dbReference type="Proteomes" id="UP000772434"/>
    </source>
</evidence>
<evidence type="ECO:0000256" key="4">
    <source>
        <dbReference type="ARBA" id="ARBA00022741"/>
    </source>
</evidence>
<dbReference type="PROSITE" id="PS00108">
    <property type="entry name" value="PROTEIN_KINASE_ST"/>
    <property type="match status" value="1"/>
</dbReference>
<gene>
    <name evidence="10" type="ORF">BDP27DRAFT_1311704</name>
</gene>
<dbReference type="GO" id="GO:0000245">
    <property type="term" value="P:spliceosomal complex assembly"/>
    <property type="evidence" value="ECO:0007669"/>
    <property type="project" value="TreeGrafter"/>
</dbReference>
<dbReference type="GO" id="GO:0005737">
    <property type="term" value="C:cytoplasm"/>
    <property type="evidence" value="ECO:0007669"/>
    <property type="project" value="TreeGrafter"/>
</dbReference>
<keyword evidence="3" id="KW-0808">Transferase</keyword>
<evidence type="ECO:0000256" key="6">
    <source>
        <dbReference type="ARBA" id="ARBA00022840"/>
    </source>
</evidence>
<dbReference type="SMART" id="SM00220">
    <property type="entry name" value="S_TKc"/>
    <property type="match status" value="1"/>
</dbReference>
<dbReference type="GO" id="GO:0050684">
    <property type="term" value="P:regulation of mRNA processing"/>
    <property type="evidence" value="ECO:0007669"/>
    <property type="project" value="TreeGrafter"/>
</dbReference>
<dbReference type="GO" id="GO:0005634">
    <property type="term" value="C:nucleus"/>
    <property type="evidence" value="ECO:0007669"/>
    <property type="project" value="TreeGrafter"/>
</dbReference>
<dbReference type="InterPro" id="IPR051334">
    <property type="entry name" value="SRPK"/>
</dbReference>
<accession>A0A9P5QAN8</accession>
<dbReference type="InterPro" id="IPR000719">
    <property type="entry name" value="Prot_kinase_dom"/>
</dbReference>
<evidence type="ECO:0000256" key="8">
    <source>
        <dbReference type="ARBA" id="ARBA00048679"/>
    </source>
</evidence>
<proteinExistence type="predicted"/>
<comment type="caution">
    <text evidence="10">The sequence shown here is derived from an EMBL/GenBank/DDBJ whole genome shotgun (WGS) entry which is preliminary data.</text>
</comment>
<evidence type="ECO:0000256" key="2">
    <source>
        <dbReference type="ARBA" id="ARBA00022527"/>
    </source>
</evidence>
<dbReference type="GO" id="GO:0004674">
    <property type="term" value="F:protein serine/threonine kinase activity"/>
    <property type="evidence" value="ECO:0007669"/>
    <property type="project" value="UniProtKB-KW"/>
</dbReference>
<dbReference type="Pfam" id="PF00069">
    <property type="entry name" value="Pkinase"/>
    <property type="match status" value="1"/>
</dbReference>
<evidence type="ECO:0000256" key="5">
    <source>
        <dbReference type="ARBA" id="ARBA00022777"/>
    </source>
</evidence>
<evidence type="ECO:0000259" key="9">
    <source>
        <dbReference type="PROSITE" id="PS50011"/>
    </source>
</evidence>
<keyword evidence="6" id="KW-0067">ATP-binding</keyword>
<organism evidence="10 11">
    <name type="scientific">Rhodocollybia butyracea</name>
    <dbReference type="NCBI Taxonomy" id="206335"/>
    <lineage>
        <taxon>Eukaryota</taxon>
        <taxon>Fungi</taxon>
        <taxon>Dikarya</taxon>
        <taxon>Basidiomycota</taxon>
        <taxon>Agaricomycotina</taxon>
        <taxon>Agaricomycetes</taxon>
        <taxon>Agaricomycetidae</taxon>
        <taxon>Agaricales</taxon>
        <taxon>Marasmiineae</taxon>
        <taxon>Omphalotaceae</taxon>
        <taxon>Rhodocollybia</taxon>
    </lineage>
</organism>
<evidence type="ECO:0000313" key="10">
    <source>
        <dbReference type="EMBL" id="KAF9077812.1"/>
    </source>
</evidence>
<name>A0A9P5QAN8_9AGAR</name>
<dbReference type="AlphaFoldDB" id="A0A9P5QAN8"/>
<dbReference type="OrthoDB" id="5979581at2759"/>
<dbReference type="EC" id="2.7.11.1" evidence="1"/>
<comment type="catalytic activity">
    <reaction evidence="8">
        <text>L-seryl-[protein] + ATP = O-phospho-L-seryl-[protein] + ADP + H(+)</text>
        <dbReference type="Rhea" id="RHEA:17989"/>
        <dbReference type="Rhea" id="RHEA-COMP:9863"/>
        <dbReference type="Rhea" id="RHEA-COMP:11604"/>
        <dbReference type="ChEBI" id="CHEBI:15378"/>
        <dbReference type="ChEBI" id="CHEBI:29999"/>
        <dbReference type="ChEBI" id="CHEBI:30616"/>
        <dbReference type="ChEBI" id="CHEBI:83421"/>
        <dbReference type="ChEBI" id="CHEBI:456216"/>
        <dbReference type="EC" id="2.7.11.1"/>
    </reaction>
</comment>
<evidence type="ECO:0000256" key="1">
    <source>
        <dbReference type="ARBA" id="ARBA00012513"/>
    </source>
</evidence>
<dbReference type="PANTHER" id="PTHR47634">
    <property type="entry name" value="PROTEIN KINASE DOMAIN-CONTAINING PROTEIN-RELATED"/>
    <property type="match status" value="1"/>
</dbReference>
<keyword evidence="2" id="KW-0723">Serine/threonine-protein kinase</keyword>
<reference evidence="10" key="1">
    <citation type="submission" date="2020-11" db="EMBL/GenBank/DDBJ databases">
        <authorList>
            <consortium name="DOE Joint Genome Institute"/>
            <person name="Ahrendt S."/>
            <person name="Riley R."/>
            <person name="Andreopoulos W."/>
            <person name="Labutti K."/>
            <person name="Pangilinan J."/>
            <person name="Ruiz-Duenas F.J."/>
            <person name="Barrasa J.M."/>
            <person name="Sanchez-Garcia M."/>
            <person name="Camarero S."/>
            <person name="Miyauchi S."/>
            <person name="Serrano A."/>
            <person name="Linde D."/>
            <person name="Babiker R."/>
            <person name="Drula E."/>
            <person name="Ayuso-Fernandez I."/>
            <person name="Pacheco R."/>
            <person name="Padilla G."/>
            <person name="Ferreira P."/>
            <person name="Barriuso J."/>
            <person name="Kellner H."/>
            <person name="Castanera R."/>
            <person name="Alfaro M."/>
            <person name="Ramirez L."/>
            <person name="Pisabarro A.G."/>
            <person name="Kuo A."/>
            <person name="Tritt A."/>
            <person name="Lipzen A."/>
            <person name="He G."/>
            <person name="Yan M."/>
            <person name="Ng V."/>
            <person name="Cullen D."/>
            <person name="Martin F."/>
            <person name="Rosso M.-N."/>
            <person name="Henrissat B."/>
            <person name="Hibbett D."/>
            <person name="Martinez A.T."/>
            <person name="Grigoriev I.V."/>
        </authorList>
    </citation>
    <scope>NUCLEOTIDE SEQUENCE</scope>
    <source>
        <strain evidence="10">AH 40177</strain>
    </source>
</reference>